<dbReference type="Pfam" id="PF06050">
    <property type="entry name" value="HGD-D"/>
    <property type="match status" value="1"/>
</dbReference>
<proteinExistence type="predicted"/>
<gene>
    <name evidence="1" type="ORF">GCM10011492_13230</name>
</gene>
<evidence type="ECO:0008006" key="3">
    <source>
        <dbReference type="Google" id="ProtNLM"/>
    </source>
</evidence>
<dbReference type="AlphaFoldDB" id="A0A916SZU4"/>
<keyword evidence="2" id="KW-1185">Reference proteome</keyword>
<name>A0A916SZU4_9MICO</name>
<dbReference type="InterPro" id="IPR010327">
    <property type="entry name" value="FldB/FldC_alpha/beta"/>
</dbReference>
<organism evidence="1 2">
    <name type="scientific">Flexivirga endophytica</name>
    <dbReference type="NCBI Taxonomy" id="1849103"/>
    <lineage>
        <taxon>Bacteria</taxon>
        <taxon>Bacillati</taxon>
        <taxon>Actinomycetota</taxon>
        <taxon>Actinomycetes</taxon>
        <taxon>Micrococcales</taxon>
        <taxon>Dermacoccaceae</taxon>
        <taxon>Flexivirga</taxon>
    </lineage>
</organism>
<dbReference type="EMBL" id="BMHI01000002">
    <property type="protein sequence ID" value="GGB24613.1"/>
    <property type="molecule type" value="Genomic_DNA"/>
</dbReference>
<reference evidence="1" key="1">
    <citation type="journal article" date="2014" name="Int. J. Syst. Evol. Microbiol.">
        <title>Complete genome sequence of Corynebacterium casei LMG S-19264T (=DSM 44701T), isolated from a smear-ripened cheese.</title>
        <authorList>
            <consortium name="US DOE Joint Genome Institute (JGI-PGF)"/>
            <person name="Walter F."/>
            <person name="Albersmeier A."/>
            <person name="Kalinowski J."/>
            <person name="Ruckert C."/>
        </authorList>
    </citation>
    <scope>NUCLEOTIDE SEQUENCE</scope>
    <source>
        <strain evidence="1">CGMCC 1.15085</strain>
    </source>
</reference>
<dbReference type="Gene3D" id="1.20.1270.370">
    <property type="match status" value="1"/>
</dbReference>
<reference evidence="1" key="2">
    <citation type="submission" date="2020-09" db="EMBL/GenBank/DDBJ databases">
        <authorList>
            <person name="Sun Q."/>
            <person name="Zhou Y."/>
        </authorList>
    </citation>
    <scope>NUCLEOTIDE SEQUENCE</scope>
    <source>
        <strain evidence="1">CGMCC 1.15085</strain>
    </source>
</reference>
<evidence type="ECO:0000313" key="2">
    <source>
        <dbReference type="Proteomes" id="UP000636793"/>
    </source>
</evidence>
<evidence type="ECO:0000313" key="1">
    <source>
        <dbReference type="EMBL" id="GGB24613.1"/>
    </source>
</evidence>
<dbReference type="Proteomes" id="UP000636793">
    <property type="component" value="Unassembled WGS sequence"/>
</dbReference>
<comment type="caution">
    <text evidence="1">The sequence shown here is derived from an EMBL/GenBank/DDBJ whole genome shotgun (WGS) entry which is preliminary data.</text>
</comment>
<accession>A0A916SZU4</accession>
<dbReference type="Gene3D" id="3.40.50.11890">
    <property type="match status" value="1"/>
</dbReference>
<sequence>MSSPADAHRTLCEAVDDPYRFARRWQDDGGVLVGYVGDDLPLELVDAVGALPVRLVARPETNRREAGELLSGAVDPAAVAVLGDLLDGVIAPDLVLISHESDASLQLFYTLRELGRIGRKPAGVEIALVDVLHARRRTTTAYVTEQVRMLTGRLEVLASTTVTPERLAVTIADRHRLRDELALVADRQRAGRLAGVTALRYRLAAAALPAATAVELLRDARAAAPYEPSGAPLLLTGSGHDTPHLYDELADRGWNVTVDEASSAAGAPAASVAALALHCQVERGGPNAAPVDERVQRLAAGASGAGVAAHLAYVRRGDDGLRWDVPVLASTLSVPTALVHGQDLGGLRLDDRARDLLEMHV</sequence>
<protein>
    <recommendedName>
        <fullName evidence="3">2-hydroxyacyl-CoA dehydratase</fullName>
    </recommendedName>
</protein>
<dbReference type="RefSeq" id="WP_188836184.1">
    <property type="nucleotide sequence ID" value="NZ_BMHI01000002.1"/>
</dbReference>